<reference evidence="3" key="1">
    <citation type="submission" date="2023-07" db="EMBL/GenBank/DDBJ databases">
        <title>Genomic Encyclopedia of Type Strains, Phase IV (KMG-IV): sequencing the most valuable type-strain genomes for metagenomic binning, comparative biology and taxonomic classification.</title>
        <authorList>
            <person name="Goeker M."/>
        </authorList>
    </citation>
    <scope>NUCLEOTIDE SEQUENCE</scope>
    <source>
        <strain evidence="3">DSM 24202</strain>
    </source>
</reference>
<dbReference type="AlphaFoldDB" id="A0AAE4AM87"/>
<dbReference type="EMBL" id="JAUSVL010000001">
    <property type="protein sequence ID" value="MDQ0288145.1"/>
    <property type="molecule type" value="Genomic_DNA"/>
</dbReference>
<dbReference type="Pfam" id="PF00884">
    <property type="entry name" value="Sulfatase"/>
    <property type="match status" value="1"/>
</dbReference>
<dbReference type="CDD" id="cd16148">
    <property type="entry name" value="sulfatase_like"/>
    <property type="match status" value="1"/>
</dbReference>
<dbReference type="Proteomes" id="UP001238163">
    <property type="component" value="Unassembled WGS sequence"/>
</dbReference>
<dbReference type="InterPro" id="IPR017850">
    <property type="entry name" value="Alkaline_phosphatase_core_sf"/>
</dbReference>
<keyword evidence="4" id="KW-1185">Reference proteome</keyword>
<dbReference type="SUPFAM" id="SSF53649">
    <property type="entry name" value="Alkaline phosphatase-like"/>
    <property type="match status" value="1"/>
</dbReference>
<sequence length="489" mass="55516">MRILYLDIDTLRPDHLGCYGYHRDTSPNLDRIAAEGVRFDNCYTSDAPCLPSRSALMTGTFGIHNGVINHDGFNADFRPQGRSRGFRSQLSFDTLPAYLKTAGGLRTVYIGGFAERHSSFPYYAGFREIIDTGMGGMESAEHVTPSVMKWLDDNGANDNWYLHVNYWDPHTPYRAPEEFGNPFADQPLPAWITPELIAQQRQTQVGPHGILDINMYDDKENPRFPRQPGKVENMADARRVIDGYDCGVRYVDGHVGQLLDKLAALGVLDDLVIIVSSDHGENLGEIGMWSEHGTADHITCRIPMIIRWPGKQAGTAEDGLHYNIDLLPTLADLIGKPPRKSWEGQSFAAAVDKGAATGHDELILSQCCHGCQRSVRWDNWLYIRTYHDFFHLFPREMLFDLSADPHEQRDLAAERPDICREAAYRYLNWHDAMMATQPEGYYHDPLWEELANGGPCHAHNHLAKYCQRLEESGREWAIPLLRERHPEEK</sequence>
<feature type="domain" description="Sulfatase N-terminal" evidence="2">
    <location>
        <begin position="4"/>
        <end position="335"/>
    </location>
</feature>
<dbReference type="PANTHER" id="PTHR42693:SF33">
    <property type="entry name" value="ARYLSULFATASE"/>
    <property type="match status" value="1"/>
</dbReference>
<dbReference type="GO" id="GO:0004065">
    <property type="term" value="F:arylsulfatase activity"/>
    <property type="evidence" value="ECO:0007669"/>
    <property type="project" value="TreeGrafter"/>
</dbReference>
<dbReference type="Gene3D" id="3.40.720.10">
    <property type="entry name" value="Alkaline Phosphatase, subunit A"/>
    <property type="match status" value="1"/>
</dbReference>
<organism evidence="3 4">
    <name type="scientific">Oligosphaera ethanolica</name>
    <dbReference type="NCBI Taxonomy" id="760260"/>
    <lineage>
        <taxon>Bacteria</taxon>
        <taxon>Pseudomonadati</taxon>
        <taxon>Lentisphaerota</taxon>
        <taxon>Oligosphaeria</taxon>
        <taxon>Oligosphaerales</taxon>
        <taxon>Oligosphaeraceae</taxon>
        <taxon>Oligosphaera</taxon>
    </lineage>
</organism>
<protein>
    <submittedName>
        <fullName evidence="3">Arylsulfatase A-like enzyme</fullName>
    </submittedName>
</protein>
<name>A0AAE4AM87_9BACT</name>
<dbReference type="RefSeq" id="WP_307259371.1">
    <property type="nucleotide sequence ID" value="NZ_JAUSVL010000001.1"/>
</dbReference>
<evidence type="ECO:0000256" key="1">
    <source>
        <dbReference type="ARBA" id="ARBA00008779"/>
    </source>
</evidence>
<dbReference type="PANTHER" id="PTHR42693">
    <property type="entry name" value="ARYLSULFATASE FAMILY MEMBER"/>
    <property type="match status" value="1"/>
</dbReference>
<proteinExistence type="inferred from homology"/>
<comment type="similarity">
    <text evidence="1">Belongs to the sulfatase family.</text>
</comment>
<evidence type="ECO:0000313" key="4">
    <source>
        <dbReference type="Proteomes" id="UP001238163"/>
    </source>
</evidence>
<accession>A0AAE4AM87</accession>
<comment type="caution">
    <text evidence="3">The sequence shown here is derived from an EMBL/GenBank/DDBJ whole genome shotgun (WGS) entry which is preliminary data.</text>
</comment>
<evidence type="ECO:0000313" key="3">
    <source>
        <dbReference type="EMBL" id="MDQ0288145.1"/>
    </source>
</evidence>
<evidence type="ECO:0000259" key="2">
    <source>
        <dbReference type="Pfam" id="PF00884"/>
    </source>
</evidence>
<dbReference type="InterPro" id="IPR000917">
    <property type="entry name" value="Sulfatase_N"/>
</dbReference>
<gene>
    <name evidence="3" type="ORF">J3R75_000252</name>
</gene>
<dbReference type="InterPro" id="IPR050738">
    <property type="entry name" value="Sulfatase"/>
</dbReference>